<proteinExistence type="predicted"/>
<dbReference type="GO" id="GO:0005249">
    <property type="term" value="F:voltage-gated potassium channel activity"/>
    <property type="evidence" value="ECO:0007669"/>
    <property type="project" value="InterPro"/>
</dbReference>
<dbReference type="InterPro" id="IPR003975">
    <property type="entry name" value="K_chnl_volt-dep_Kv4"/>
</dbReference>
<keyword evidence="1" id="KW-1133">Transmembrane helix</keyword>
<dbReference type="PRINTS" id="PR01497">
    <property type="entry name" value="SHALCHANNEL"/>
</dbReference>
<keyword evidence="2" id="KW-1185">Reference proteome</keyword>
<name>A0A914KWD1_MELIC</name>
<protein>
    <submittedName>
        <fullName evidence="3">Uncharacterized protein</fullName>
    </submittedName>
</protein>
<organism evidence="2 3">
    <name type="scientific">Meloidogyne incognita</name>
    <name type="common">Southern root-knot nematode worm</name>
    <name type="synonym">Oxyuris incognita</name>
    <dbReference type="NCBI Taxonomy" id="6306"/>
    <lineage>
        <taxon>Eukaryota</taxon>
        <taxon>Metazoa</taxon>
        <taxon>Ecdysozoa</taxon>
        <taxon>Nematoda</taxon>
        <taxon>Chromadorea</taxon>
        <taxon>Rhabditida</taxon>
        <taxon>Tylenchina</taxon>
        <taxon>Tylenchomorpha</taxon>
        <taxon>Tylenchoidea</taxon>
        <taxon>Meloidogynidae</taxon>
        <taxon>Meloidogyninae</taxon>
        <taxon>Meloidogyne</taxon>
        <taxon>Meloidogyne incognita group</taxon>
    </lineage>
</organism>
<feature type="transmembrane region" description="Helical" evidence="1">
    <location>
        <begin position="53"/>
        <end position="71"/>
    </location>
</feature>
<dbReference type="GO" id="GO:0008076">
    <property type="term" value="C:voltage-gated potassium channel complex"/>
    <property type="evidence" value="ECO:0007669"/>
    <property type="project" value="InterPro"/>
</dbReference>
<evidence type="ECO:0000313" key="2">
    <source>
        <dbReference type="Proteomes" id="UP000887563"/>
    </source>
</evidence>
<reference evidence="3" key="1">
    <citation type="submission" date="2022-11" db="UniProtKB">
        <authorList>
            <consortium name="WormBaseParasite"/>
        </authorList>
    </citation>
    <scope>IDENTIFICATION</scope>
</reference>
<evidence type="ECO:0000256" key="1">
    <source>
        <dbReference type="SAM" id="Phobius"/>
    </source>
</evidence>
<dbReference type="AlphaFoldDB" id="A0A914KWD1"/>
<dbReference type="Proteomes" id="UP000887563">
    <property type="component" value="Unplaced"/>
</dbReference>
<evidence type="ECO:0000313" key="3">
    <source>
        <dbReference type="WBParaSite" id="Minc3s00144g05961"/>
    </source>
</evidence>
<dbReference type="WBParaSite" id="Minc3s00144g05961">
    <property type="protein sequence ID" value="Minc3s00144g05961"/>
    <property type="gene ID" value="Minc3s00144g05961"/>
</dbReference>
<keyword evidence="1" id="KW-0812">Transmembrane</keyword>
<accession>A0A914KWD1</accession>
<keyword evidence="1" id="KW-0472">Membrane</keyword>
<sequence>MWRDFEGCYEDYKDKKRENQERLMEERIDAPEKKKDMTFRQKMWTAFENPHTSTTALIFYYVSLLLGRNFFSSQSSRKRMLKLKGRGI</sequence>